<keyword evidence="5 7" id="KW-1133">Transmembrane helix</keyword>
<keyword evidence="10" id="KW-1185">Reference proteome</keyword>
<comment type="function">
    <text evidence="7">Part of the tripartite ATP-independent periplasmic (TRAP) transport system.</text>
</comment>
<keyword evidence="2 7" id="KW-0813">Transport</keyword>
<keyword evidence="3" id="KW-1003">Cell membrane</keyword>
<comment type="similarity">
    <text evidence="7">Belongs to the TRAP transporter small permease family.</text>
</comment>
<evidence type="ECO:0000313" key="10">
    <source>
        <dbReference type="Proteomes" id="UP001553161"/>
    </source>
</evidence>
<comment type="subunit">
    <text evidence="7">The complex comprises the extracytoplasmic solute receptor protein and the two transmembrane proteins.</text>
</comment>
<gene>
    <name evidence="9" type="ORF">AB0T83_01780</name>
</gene>
<feature type="transmembrane region" description="Helical" evidence="7">
    <location>
        <begin position="21"/>
        <end position="46"/>
    </location>
</feature>
<evidence type="ECO:0000256" key="2">
    <source>
        <dbReference type="ARBA" id="ARBA00022448"/>
    </source>
</evidence>
<dbReference type="InterPro" id="IPR055348">
    <property type="entry name" value="DctQ"/>
</dbReference>
<protein>
    <recommendedName>
        <fullName evidence="7">TRAP transporter small permease protein</fullName>
    </recommendedName>
</protein>
<evidence type="ECO:0000259" key="8">
    <source>
        <dbReference type="Pfam" id="PF04290"/>
    </source>
</evidence>
<organism evidence="9 10">
    <name type="scientific">Meridianimarinicoccus marinus</name>
    <dbReference type="NCBI Taxonomy" id="3231483"/>
    <lineage>
        <taxon>Bacteria</taxon>
        <taxon>Pseudomonadati</taxon>
        <taxon>Pseudomonadota</taxon>
        <taxon>Alphaproteobacteria</taxon>
        <taxon>Rhodobacterales</taxon>
        <taxon>Paracoccaceae</taxon>
        <taxon>Meridianimarinicoccus</taxon>
    </lineage>
</organism>
<feature type="transmembrane region" description="Helical" evidence="7">
    <location>
        <begin position="97"/>
        <end position="120"/>
    </location>
</feature>
<evidence type="ECO:0000256" key="6">
    <source>
        <dbReference type="ARBA" id="ARBA00023136"/>
    </source>
</evidence>
<sequence>MMLAPKAEQRIGRGLGWLAGALALCGGAVLLGMASVVVISVVGRALGWAGLGPVTGDFELVEMGCAIAVFAFLPWCQMRRAHVTVDLVSHALGPRPHAGLGCLGDMMLTLCSGVILWRFWLGFTEKFPHGSEAFRARLGMGQAPWFPETTYELQIPVWIPFGLALIGAGLFFVVCLYSVWRSLNWTLAGREPGA</sequence>
<proteinExistence type="inferred from homology"/>
<accession>A0ABV3L1S0</accession>
<feature type="transmembrane region" description="Helical" evidence="7">
    <location>
        <begin position="157"/>
        <end position="180"/>
    </location>
</feature>
<keyword evidence="6 7" id="KW-0472">Membrane</keyword>
<dbReference type="Pfam" id="PF04290">
    <property type="entry name" value="DctQ"/>
    <property type="match status" value="1"/>
</dbReference>
<evidence type="ECO:0000256" key="7">
    <source>
        <dbReference type="RuleBase" id="RU369079"/>
    </source>
</evidence>
<feature type="domain" description="Tripartite ATP-independent periplasmic transporters DctQ component" evidence="8">
    <location>
        <begin position="33"/>
        <end position="183"/>
    </location>
</feature>
<keyword evidence="7" id="KW-0997">Cell inner membrane</keyword>
<comment type="subcellular location">
    <subcellularLocation>
        <location evidence="7">Cell inner membrane</location>
        <topology evidence="7">Multi-pass membrane protein</topology>
    </subcellularLocation>
    <subcellularLocation>
        <location evidence="1">Cell membrane</location>
        <topology evidence="1">Multi-pass membrane protein</topology>
    </subcellularLocation>
</comment>
<feature type="transmembrane region" description="Helical" evidence="7">
    <location>
        <begin position="58"/>
        <end position="76"/>
    </location>
</feature>
<evidence type="ECO:0000256" key="1">
    <source>
        <dbReference type="ARBA" id="ARBA00004651"/>
    </source>
</evidence>
<evidence type="ECO:0000256" key="3">
    <source>
        <dbReference type="ARBA" id="ARBA00022475"/>
    </source>
</evidence>
<evidence type="ECO:0000256" key="4">
    <source>
        <dbReference type="ARBA" id="ARBA00022692"/>
    </source>
</evidence>
<dbReference type="Proteomes" id="UP001553161">
    <property type="component" value="Unassembled WGS sequence"/>
</dbReference>
<name>A0ABV3L1S0_9RHOB</name>
<comment type="caution">
    <text evidence="9">The sequence shown here is derived from an EMBL/GenBank/DDBJ whole genome shotgun (WGS) entry which is preliminary data.</text>
</comment>
<evidence type="ECO:0000256" key="5">
    <source>
        <dbReference type="ARBA" id="ARBA00022989"/>
    </source>
</evidence>
<evidence type="ECO:0000313" key="9">
    <source>
        <dbReference type="EMBL" id="MEV8465511.1"/>
    </source>
</evidence>
<reference evidence="9 10" key="1">
    <citation type="submission" date="2024-07" db="EMBL/GenBank/DDBJ databases">
        <authorList>
            <person name="Kang M."/>
        </authorList>
    </citation>
    <scope>NUCLEOTIDE SEQUENCE [LARGE SCALE GENOMIC DNA]</scope>
    <source>
        <strain evidence="9 10">DFM31</strain>
    </source>
</reference>
<dbReference type="EMBL" id="JBFBVU010000001">
    <property type="protein sequence ID" value="MEV8465511.1"/>
    <property type="molecule type" value="Genomic_DNA"/>
</dbReference>
<dbReference type="RefSeq" id="WP_366191017.1">
    <property type="nucleotide sequence ID" value="NZ_JBFBVU010000001.1"/>
</dbReference>
<keyword evidence="4 7" id="KW-0812">Transmembrane</keyword>